<organism evidence="2">
    <name type="scientific">Arundo donax</name>
    <name type="common">Giant reed</name>
    <name type="synonym">Donax arundinaceus</name>
    <dbReference type="NCBI Taxonomy" id="35708"/>
    <lineage>
        <taxon>Eukaryota</taxon>
        <taxon>Viridiplantae</taxon>
        <taxon>Streptophyta</taxon>
        <taxon>Embryophyta</taxon>
        <taxon>Tracheophyta</taxon>
        <taxon>Spermatophyta</taxon>
        <taxon>Magnoliopsida</taxon>
        <taxon>Liliopsida</taxon>
        <taxon>Poales</taxon>
        <taxon>Poaceae</taxon>
        <taxon>PACMAD clade</taxon>
        <taxon>Arundinoideae</taxon>
        <taxon>Arundineae</taxon>
        <taxon>Arundo</taxon>
    </lineage>
</organism>
<feature type="region of interest" description="Disordered" evidence="1">
    <location>
        <begin position="1"/>
        <end position="20"/>
    </location>
</feature>
<evidence type="ECO:0000313" key="2">
    <source>
        <dbReference type="EMBL" id="JAE39224.1"/>
    </source>
</evidence>
<reference evidence="2" key="2">
    <citation type="journal article" date="2015" name="Data Brief">
        <title>Shoot transcriptome of the giant reed, Arundo donax.</title>
        <authorList>
            <person name="Barrero R.A."/>
            <person name="Guerrero F.D."/>
            <person name="Moolhuijzen P."/>
            <person name="Goolsby J.A."/>
            <person name="Tidwell J."/>
            <person name="Bellgard S.E."/>
            <person name="Bellgard M.I."/>
        </authorList>
    </citation>
    <scope>NUCLEOTIDE SEQUENCE</scope>
    <source>
        <tissue evidence="2">Shoot tissue taken approximately 20 cm above the soil surface</tissue>
    </source>
</reference>
<dbReference type="AlphaFoldDB" id="A0A0A9HTS1"/>
<name>A0A0A9HTS1_ARUDO</name>
<dbReference type="EMBL" id="GBRH01158672">
    <property type="protein sequence ID" value="JAE39224.1"/>
    <property type="molecule type" value="Transcribed_RNA"/>
</dbReference>
<reference evidence="2" key="1">
    <citation type="submission" date="2014-09" db="EMBL/GenBank/DDBJ databases">
        <authorList>
            <person name="Magalhaes I.L.F."/>
            <person name="Oliveira U."/>
            <person name="Santos F.R."/>
            <person name="Vidigal T.H.D.A."/>
            <person name="Brescovit A.D."/>
            <person name="Santos A.J."/>
        </authorList>
    </citation>
    <scope>NUCLEOTIDE SEQUENCE</scope>
    <source>
        <tissue evidence="2">Shoot tissue taken approximately 20 cm above the soil surface</tissue>
    </source>
</reference>
<proteinExistence type="predicted"/>
<protein>
    <submittedName>
        <fullName evidence="2">Uncharacterized protein</fullName>
    </submittedName>
</protein>
<accession>A0A0A9HTS1</accession>
<evidence type="ECO:0000256" key="1">
    <source>
        <dbReference type="SAM" id="MobiDB-lite"/>
    </source>
</evidence>
<sequence length="20" mass="2023">MAGAGSRVSSRPPRGMAPTH</sequence>